<reference evidence="3 4" key="1">
    <citation type="submission" date="2018-01" db="EMBL/GenBank/DDBJ databases">
        <title>The complete genome sequence of Chromatium okenii LaCa, a purple sulfur bacterium with a turbulent life.</title>
        <authorList>
            <person name="Luedin S.M."/>
            <person name="Liechti N."/>
            <person name="Storelli N."/>
            <person name="Danza F."/>
            <person name="Wittwer M."/>
            <person name="Pothier J.F."/>
            <person name="Tonolla M.A."/>
        </authorList>
    </citation>
    <scope>NUCLEOTIDE SEQUENCE [LARGE SCALE GENOMIC DNA]</scope>
    <source>
        <strain evidence="3 4">LaCa</strain>
    </source>
</reference>
<dbReference type="InterPro" id="IPR056099">
    <property type="entry name" value="DUF7682"/>
</dbReference>
<protein>
    <submittedName>
        <fullName evidence="3">Uncharacterized protein</fullName>
    </submittedName>
</protein>
<proteinExistence type="predicted"/>
<evidence type="ECO:0000313" key="3">
    <source>
        <dbReference type="EMBL" id="PQJ95147.1"/>
    </source>
</evidence>
<dbReference type="Pfam" id="PF24732">
    <property type="entry name" value="ParE_like"/>
    <property type="match status" value="1"/>
</dbReference>
<dbReference type="InterPro" id="IPR056925">
    <property type="entry name" value="ParE-like"/>
</dbReference>
<dbReference type="Proteomes" id="UP000239936">
    <property type="component" value="Unassembled WGS sequence"/>
</dbReference>
<feature type="domain" description="DUF7682" evidence="1">
    <location>
        <begin position="5"/>
        <end position="26"/>
    </location>
</feature>
<evidence type="ECO:0000259" key="2">
    <source>
        <dbReference type="Pfam" id="PF24732"/>
    </source>
</evidence>
<name>A0A2S7XN24_9GAMM</name>
<dbReference type="InterPro" id="IPR035093">
    <property type="entry name" value="RelE/ParE_toxin_dom_sf"/>
</dbReference>
<evidence type="ECO:0000259" key="1">
    <source>
        <dbReference type="Pfam" id="PF24730"/>
    </source>
</evidence>
<dbReference type="SUPFAM" id="SSF143011">
    <property type="entry name" value="RelE-like"/>
    <property type="match status" value="1"/>
</dbReference>
<sequence>MLMAKKQFPCGHRGQGQYCHRCAQEQNSLIKKEYDEKAHEEWMALFASDPVNLRKLENKQLIDKARNIIKDIHSGTPYTHYKGKRMRYDRNVISVPINRDYRLVFHVIEKKLQVHKLMSHEEYNVKKPGEKNQ</sequence>
<gene>
    <name evidence="3" type="ORF">CXB77_12695</name>
</gene>
<dbReference type="Pfam" id="PF24730">
    <property type="entry name" value="DUF7682"/>
    <property type="match status" value="1"/>
</dbReference>
<dbReference type="AlphaFoldDB" id="A0A2S7XN24"/>
<dbReference type="EMBL" id="PPGH01000037">
    <property type="protein sequence ID" value="PQJ95147.1"/>
    <property type="molecule type" value="Genomic_DNA"/>
</dbReference>
<keyword evidence="4" id="KW-1185">Reference proteome</keyword>
<evidence type="ECO:0000313" key="4">
    <source>
        <dbReference type="Proteomes" id="UP000239936"/>
    </source>
</evidence>
<accession>A0A2S7XN24</accession>
<organism evidence="3 4">
    <name type="scientific">Chromatium okenii</name>
    <dbReference type="NCBI Taxonomy" id="61644"/>
    <lineage>
        <taxon>Bacteria</taxon>
        <taxon>Pseudomonadati</taxon>
        <taxon>Pseudomonadota</taxon>
        <taxon>Gammaproteobacteria</taxon>
        <taxon>Chromatiales</taxon>
        <taxon>Chromatiaceae</taxon>
        <taxon>Chromatium</taxon>
    </lineage>
</organism>
<feature type="domain" description="ParE-like toxin" evidence="2">
    <location>
        <begin position="59"/>
        <end position="125"/>
    </location>
</feature>
<comment type="caution">
    <text evidence="3">The sequence shown here is derived from an EMBL/GenBank/DDBJ whole genome shotgun (WGS) entry which is preliminary data.</text>
</comment>